<evidence type="ECO:0000256" key="2">
    <source>
        <dbReference type="ARBA" id="ARBA00022643"/>
    </source>
</evidence>
<dbReference type="CDD" id="cd06170">
    <property type="entry name" value="LuxR_C_like"/>
    <property type="match status" value="1"/>
</dbReference>
<evidence type="ECO:0000256" key="3">
    <source>
        <dbReference type="ARBA" id="ARBA00022991"/>
    </source>
</evidence>
<dbReference type="InterPro" id="IPR035965">
    <property type="entry name" value="PAS-like_dom_sf"/>
</dbReference>
<dbReference type="SMART" id="SM00421">
    <property type="entry name" value="HTH_LUXR"/>
    <property type="match status" value="1"/>
</dbReference>
<evidence type="ECO:0000259" key="4">
    <source>
        <dbReference type="PROSITE" id="PS50043"/>
    </source>
</evidence>
<accession>A0A6G7ZMG7</accession>
<dbReference type="CDD" id="cd00130">
    <property type="entry name" value="PAS"/>
    <property type="match status" value="1"/>
</dbReference>
<reference evidence="7 8" key="1">
    <citation type="submission" date="2020-03" db="EMBL/GenBank/DDBJ databases">
        <title>Sphingomonas sp. nov., isolated from fish.</title>
        <authorList>
            <person name="Hyun D.-W."/>
            <person name="Bae J.-W."/>
        </authorList>
    </citation>
    <scope>NUCLEOTIDE SEQUENCE [LARGE SCALE GENOMIC DNA]</scope>
    <source>
        <strain evidence="7 8">HDW15C</strain>
    </source>
</reference>
<dbReference type="InterPro" id="IPR000792">
    <property type="entry name" value="Tscrpt_reg_LuxR_C"/>
</dbReference>
<dbReference type="RefSeq" id="WP_166093405.1">
    <property type="nucleotide sequence ID" value="NZ_CP049871.1"/>
</dbReference>
<gene>
    <name evidence="7" type="ORF">G7078_04450</name>
</gene>
<keyword evidence="1" id="KW-0285">Flavoprotein</keyword>
<dbReference type="PROSITE" id="PS50112">
    <property type="entry name" value="PAS"/>
    <property type="match status" value="1"/>
</dbReference>
<dbReference type="Gene3D" id="1.10.10.10">
    <property type="entry name" value="Winged helix-like DNA-binding domain superfamily/Winged helix DNA-binding domain"/>
    <property type="match status" value="1"/>
</dbReference>
<proteinExistence type="predicted"/>
<dbReference type="InterPro" id="IPR001610">
    <property type="entry name" value="PAC"/>
</dbReference>
<evidence type="ECO:0000313" key="8">
    <source>
        <dbReference type="Proteomes" id="UP000502502"/>
    </source>
</evidence>
<dbReference type="Gene3D" id="3.30.450.20">
    <property type="entry name" value="PAS domain"/>
    <property type="match status" value="1"/>
</dbReference>
<dbReference type="SUPFAM" id="SSF55785">
    <property type="entry name" value="PYP-like sensor domain (PAS domain)"/>
    <property type="match status" value="1"/>
</dbReference>
<dbReference type="InterPro" id="IPR000014">
    <property type="entry name" value="PAS"/>
</dbReference>
<dbReference type="Proteomes" id="UP000502502">
    <property type="component" value="Chromosome"/>
</dbReference>
<dbReference type="Pfam" id="PF00196">
    <property type="entry name" value="GerE"/>
    <property type="match status" value="1"/>
</dbReference>
<dbReference type="InterPro" id="IPR016032">
    <property type="entry name" value="Sig_transdc_resp-reg_C-effctor"/>
</dbReference>
<dbReference type="SMART" id="SM00086">
    <property type="entry name" value="PAC"/>
    <property type="match status" value="1"/>
</dbReference>
<feature type="domain" description="PAS" evidence="5">
    <location>
        <begin position="36"/>
        <end position="85"/>
    </location>
</feature>
<dbReference type="PRINTS" id="PR00038">
    <property type="entry name" value="HTHLUXR"/>
</dbReference>
<dbReference type="PROSITE" id="PS50043">
    <property type="entry name" value="HTH_LUXR_2"/>
    <property type="match status" value="1"/>
</dbReference>
<dbReference type="GO" id="GO:0006355">
    <property type="term" value="P:regulation of DNA-templated transcription"/>
    <property type="evidence" value="ECO:0007669"/>
    <property type="project" value="InterPro"/>
</dbReference>
<feature type="domain" description="PAC" evidence="6">
    <location>
        <begin position="88"/>
        <end position="140"/>
    </location>
</feature>
<dbReference type="GO" id="GO:0003677">
    <property type="term" value="F:DNA binding"/>
    <property type="evidence" value="ECO:0007669"/>
    <property type="project" value="InterPro"/>
</dbReference>
<dbReference type="AlphaFoldDB" id="A0A6G7ZMG7"/>
<evidence type="ECO:0000313" key="7">
    <source>
        <dbReference type="EMBL" id="QIL02110.1"/>
    </source>
</evidence>
<dbReference type="PROSITE" id="PS50113">
    <property type="entry name" value="PAC"/>
    <property type="match status" value="1"/>
</dbReference>
<evidence type="ECO:0000259" key="5">
    <source>
        <dbReference type="PROSITE" id="PS50112"/>
    </source>
</evidence>
<dbReference type="KEGG" id="ssin:G7078_04450"/>
<feature type="domain" description="HTH luxR-type" evidence="4">
    <location>
        <begin position="142"/>
        <end position="207"/>
    </location>
</feature>
<dbReference type="InterPro" id="IPR000700">
    <property type="entry name" value="PAS-assoc_C"/>
</dbReference>
<dbReference type="Pfam" id="PF13426">
    <property type="entry name" value="PAS_9"/>
    <property type="match status" value="1"/>
</dbReference>
<evidence type="ECO:0000259" key="6">
    <source>
        <dbReference type="PROSITE" id="PS50113"/>
    </source>
</evidence>
<keyword evidence="3" id="KW-0157">Chromophore</keyword>
<dbReference type="PANTHER" id="PTHR47429:SF2">
    <property type="entry name" value="PROTEIN TWIN LOV 1"/>
    <property type="match status" value="1"/>
</dbReference>
<dbReference type="NCBIfam" id="TIGR00229">
    <property type="entry name" value="sensory_box"/>
    <property type="match status" value="1"/>
</dbReference>
<dbReference type="SUPFAM" id="SSF46894">
    <property type="entry name" value="C-terminal effector domain of the bipartite response regulators"/>
    <property type="match status" value="1"/>
</dbReference>
<name>A0A6G7ZMG7_9SPHN</name>
<evidence type="ECO:0000256" key="1">
    <source>
        <dbReference type="ARBA" id="ARBA00022630"/>
    </source>
</evidence>
<protein>
    <submittedName>
        <fullName evidence="7">PAS domain-containing protein</fullName>
    </submittedName>
</protein>
<keyword evidence="2" id="KW-0288">FMN</keyword>
<keyword evidence="8" id="KW-1185">Reference proteome</keyword>
<dbReference type="EMBL" id="CP049871">
    <property type="protein sequence ID" value="QIL02110.1"/>
    <property type="molecule type" value="Genomic_DNA"/>
</dbReference>
<sequence length="214" mass="23105">MHQADAQLSPDDVDTVVKSIANTPIATIVTDCRLPDNPIIAVNAAFEQLTGYSREEAVGRNCRFLSGEATEPEAQLALGKAVRKGASVVVELTNYRKDGRAFRNAVMIAPVRDDAGRVTLFVGSQMDVSECAAQGGLRNQRAKQLVDGLTRRQRQVLKLMSAGFRNKQIGGELGIDEKTVKMHRARMLQSLGVTSSADAIRIAVEADLRLSDAG</sequence>
<organism evidence="7 8">
    <name type="scientific">Sphingomonas sinipercae</name>
    <dbReference type="NCBI Taxonomy" id="2714944"/>
    <lineage>
        <taxon>Bacteria</taxon>
        <taxon>Pseudomonadati</taxon>
        <taxon>Pseudomonadota</taxon>
        <taxon>Alphaproteobacteria</taxon>
        <taxon>Sphingomonadales</taxon>
        <taxon>Sphingomonadaceae</taxon>
        <taxon>Sphingomonas</taxon>
    </lineage>
</organism>
<dbReference type="InterPro" id="IPR036388">
    <property type="entry name" value="WH-like_DNA-bd_sf"/>
</dbReference>
<dbReference type="PANTHER" id="PTHR47429">
    <property type="entry name" value="PROTEIN TWIN LOV 1"/>
    <property type="match status" value="1"/>
</dbReference>